<dbReference type="SUPFAM" id="SSF48452">
    <property type="entry name" value="TPR-like"/>
    <property type="match status" value="2"/>
</dbReference>
<dbReference type="InterPro" id="IPR024983">
    <property type="entry name" value="CHAT_dom"/>
</dbReference>
<dbReference type="SMART" id="SM00028">
    <property type="entry name" value="TPR"/>
    <property type="match status" value="3"/>
</dbReference>
<dbReference type="InterPro" id="IPR019734">
    <property type="entry name" value="TPR_rpt"/>
</dbReference>
<feature type="domain" description="CHAT" evidence="1">
    <location>
        <begin position="642"/>
        <end position="853"/>
    </location>
</feature>
<keyword evidence="3" id="KW-1185">Reference proteome</keyword>
<sequence>MRKHDGGADHLAATASPTDRAWAALREGLALADRGLPREAAEVLGRALDELGAAPPSADVTLVRARLLLALAMPQFEVDGDGAACDTRLADALDLARAIDAASVVVAVHGQRALHALRTGSPDEALTHFDAAIELIDESEPRDACILLLNRGSLHLDRGDLAAARADLGACVERAEAMGDAMLLFKSSHNLGYAEFLTGDLPQALAAMERAAETHLRDVGLDLAALPIALLDRAQVLFEAGLVGEADERLARAGALFAERGLEQDLAEVEVLRARCALLSGRPDDASRLAASARRRFGDRGNAVWSARAHLAELQARLGALTDLAEAPRAALRDLAAEAETLLAASERDESGRVTADVGTRVRLVAAEARAVAGDRAAAAALLEGASAARRDGPVEARVHGAVVQALLDFDAGDRAAGQAVVRSAQAVLGEFRAQFGSVEAVTASAVHGRRLADVDLAAACRTGDAGEVLEAVDRGRAVFAGPARVRPRDPDGPLAGLSAELRRVSEQLRAEEPTATVERIAELREQARALRDQVRELSWQEGGGGRALRPFTAAELRERLREASDVTLAQFVVVQGRLLAALLSAGSERLVDLGDAARWEESARRLRSDLRMVSNTLVPVPLRDVARASLEREAALLDAGLLAPLGDVGTLRVVGPSWLVTMPWGVLPSRRGLATPTGPGVDLALDRGSPVAAPRTTAVAGPAVPLAAQEVAAVAASYPGAVALAGPSATCEATARALRSDDVVHLAVHGKHVADNPLFSSVLLADGPLFAYELDGEPLSAGLVVLSACEVGGATAVPGGQSLGLAAVLLRLGVSYVVAAVEPVADEHARAVMPRLHELVRAGKDPASALALAAAGDDVSPFVCLTSAVA</sequence>
<gene>
    <name evidence="2" type="ORF">ATL41_1112</name>
</gene>
<comment type="caution">
    <text evidence="2">The sequence shown here is derived from an EMBL/GenBank/DDBJ whole genome shotgun (WGS) entry which is preliminary data.</text>
</comment>
<organism evidence="2 3">
    <name type="scientific">Flavimobilis soli</name>
    <dbReference type="NCBI Taxonomy" id="442709"/>
    <lineage>
        <taxon>Bacteria</taxon>
        <taxon>Bacillati</taxon>
        <taxon>Actinomycetota</taxon>
        <taxon>Actinomycetes</taxon>
        <taxon>Micrococcales</taxon>
        <taxon>Jonesiaceae</taxon>
        <taxon>Flavimobilis</taxon>
    </lineage>
</organism>
<dbReference type="InterPro" id="IPR011990">
    <property type="entry name" value="TPR-like_helical_dom_sf"/>
</dbReference>
<reference evidence="2 3" key="1">
    <citation type="submission" date="2017-10" db="EMBL/GenBank/DDBJ databases">
        <title>Sequencing the genomes of 1000 actinobacteria strains.</title>
        <authorList>
            <person name="Klenk H.-P."/>
        </authorList>
    </citation>
    <scope>NUCLEOTIDE SEQUENCE [LARGE SCALE GENOMIC DNA]</scope>
    <source>
        <strain evidence="2 3">DSM 21574</strain>
    </source>
</reference>
<dbReference type="PANTHER" id="PTHR47691:SF3">
    <property type="entry name" value="HTH-TYPE TRANSCRIPTIONAL REGULATOR RV0890C-RELATED"/>
    <property type="match status" value="1"/>
</dbReference>
<dbReference type="Proteomes" id="UP000221394">
    <property type="component" value="Unassembled WGS sequence"/>
</dbReference>
<dbReference type="AlphaFoldDB" id="A0A2A9EC65"/>
<proteinExistence type="predicted"/>
<protein>
    <submittedName>
        <fullName evidence="2">CHAT domain-containing protein</fullName>
    </submittedName>
</protein>
<dbReference type="PANTHER" id="PTHR47691">
    <property type="entry name" value="REGULATOR-RELATED"/>
    <property type="match status" value="1"/>
</dbReference>
<dbReference type="EMBL" id="PDJH01000001">
    <property type="protein sequence ID" value="PFG36393.1"/>
    <property type="molecule type" value="Genomic_DNA"/>
</dbReference>
<evidence type="ECO:0000259" key="1">
    <source>
        <dbReference type="Pfam" id="PF12770"/>
    </source>
</evidence>
<dbReference type="Gene3D" id="1.25.40.10">
    <property type="entry name" value="Tetratricopeptide repeat domain"/>
    <property type="match status" value="1"/>
</dbReference>
<dbReference type="RefSeq" id="WP_143556580.1">
    <property type="nucleotide sequence ID" value="NZ_PDJH01000001.1"/>
</dbReference>
<evidence type="ECO:0000313" key="3">
    <source>
        <dbReference type="Proteomes" id="UP000221394"/>
    </source>
</evidence>
<evidence type="ECO:0000313" key="2">
    <source>
        <dbReference type="EMBL" id="PFG36393.1"/>
    </source>
</evidence>
<accession>A0A2A9EC65</accession>
<dbReference type="Pfam" id="PF12770">
    <property type="entry name" value="CHAT"/>
    <property type="match status" value="1"/>
</dbReference>
<name>A0A2A9EC65_9MICO</name>
<dbReference type="OrthoDB" id="9761935at2"/>